<dbReference type="Gene3D" id="3.30.420.10">
    <property type="entry name" value="Ribonuclease H-like superfamily/Ribonuclease H"/>
    <property type="match status" value="1"/>
</dbReference>
<evidence type="ECO:0000256" key="4">
    <source>
        <dbReference type="SAM" id="MobiDB-lite"/>
    </source>
</evidence>
<dbReference type="InterPro" id="IPR036397">
    <property type="entry name" value="RNaseH_sf"/>
</dbReference>
<protein>
    <recommendedName>
        <fullName evidence="5">HTH CENPB-type domain-containing protein</fullName>
    </recommendedName>
</protein>
<dbReference type="EMBL" id="JANEYF010000291">
    <property type="protein sequence ID" value="KAJ8970866.1"/>
    <property type="molecule type" value="Genomic_DNA"/>
</dbReference>
<proteinExistence type="predicted"/>
<dbReference type="InterPro" id="IPR004875">
    <property type="entry name" value="DDE_SF_endonuclease_dom"/>
</dbReference>
<keyword evidence="7" id="KW-1185">Reference proteome</keyword>
<name>A0AAV8ZWG6_9CUCU</name>
<sequence>MPVARKTINRKRKIKKFQYTEEGLRQALLQIQEGHMSVRAASREFGIPKTTLQDHKSGKTPKIPMKTGPQPILTINGEKKLVDWIIGLAKCGFPVKKTDLLQTVETIVKNTEKEKLFKDGKPGQKWYQNFLKRHPVISVREAEGVNKARAVVTEESIRAWFRDLKKYLVDTGNTDILDDPDRMLNGDEAGFSLCPKTGKVLAPRGWKNLYTVKMGNEKDNITVLIVFSASGKICPPLILFPYVRPPKALVDNMPSNWVLGRSESGWMKGDTFFEYIANDFNEWITQNKLKRPVLLLIDGHKSHMTMQLSEFCDQKSIILYALPPNTTHILQPADVSVFKPLKTEWKKTVTKWQTLPQNLNRSVTKINFCQVFKEALDNTDMENHIQNGFRKCGLYPFDPNNVDYTKCIKNFLENQLTASQTEPKELTAFEIECAKKAFKKIEKKLSDRGIDNEVILQELNSLDGPTESRNLVGSIIPMDEIQITPTIIIEVPSTHEEVEEMPDNPDLLIQQNNLPPTYISDRRNRKTRC</sequence>
<evidence type="ECO:0000259" key="5">
    <source>
        <dbReference type="PROSITE" id="PS51253"/>
    </source>
</evidence>
<dbReference type="InterPro" id="IPR050863">
    <property type="entry name" value="CenT-Element_Derived"/>
</dbReference>
<evidence type="ECO:0000256" key="3">
    <source>
        <dbReference type="ARBA" id="ARBA00023242"/>
    </source>
</evidence>
<keyword evidence="3" id="KW-0539">Nucleus</keyword>
<evidence type="ECO:0000313" key="7">
    <source>
        <dbReference type="Proteomes" id="UP001162156"/>
    </source>
</evidence>
<comment type="caution">
    <text evidence="6">The sequence shown here is derived from an EMBL/GenBank/DDBJ whole genome shotgun (WGS) entry which is preliminary data.</text>
</comment>
<evidence type="ECO:0000256" key="2">
    <source>
        <dbReference type="ARBA" id="ARBA00023125"/>
    </source>
</evidence>
<dbReference type="InterPro" id="IPR006600">
    <property type="entry name" value="HTH_CenpB_DNA-bd_dom"/>
</dbReference>
<keyword evidence="2" id="KW-0238">DNA-binding</keyword>
<dbReference type="PANTHER" id="PTHR19303:SF74">
    <property type="entry name" value="POGO TRANSPOSABLE ELEMENT WITH KRAB DOMAIN"/>
    <property type="match status" value="1"/>
</dbReference>
<reference evidence="6" key="1">
    <citation type="journal article" date="2023" name="Insect Mol. Biol.">
        <title>Genome sequencing provides insights into the evolution of gene families encoding plant cell wall-degrading enzymes in longhorned beetles.</title>
        <authorList>
            <person name="Shin N.R."/>
            <person name="Okamura Y."/>
            <person name="Kirsch R."/>
            <person name="Pauchet Y."/>
        </authorList>
    </citation>
    <scope>NUCLEOTIDE SEQUENCE</scope>
    <source>
        <strain evidence="6">RBIC_L_NR</strain>
    </source>
</reference>
<feature type="region of interest" description="Disordered" evidence="4">
    <location>
        <begin position="506"/>
        <end position="529"/>
    </location>
</feature>
<dbReference type="PROSITE" id="PS51253">
    <property type="entry name" value="HTH_CENPB"/>
    <property type="match status" value="1"/>
</dbReference>
<evidence type="ECO:0000256" key="1">
    <source>
        <dbReference type="ARBA" id="ARBA00004123"/>
    </source>
</evidence>
<dbReference type="AlphaFoldDB" id="A0AAV8ZWG6"/>
<accession>A0AAV8ZWG6</accession>
<dbReference type="InterPro" id="IPR009057">
    <property type="entry name" value="Homeodomain-like_sf"/>
</dbReference>
<dbReference type="InterPro" id="IPR007889">
    <property type="entry name" value="HTH_Psq"/>
</dbReference>
<dbReference type="SUPFAM" id="SSF46689">
    <property type="entry name" value="Homeodomain-like"/>
    <property type="match status" value="1"/>
</dbReference>
<dbReference type="Gene3D" id="1.10.10.60">
    <property type="entry name" value="Homeodomain-like"/>
    <property type="match status" value="1"/>
</dbReference>
<comment type="subcellular location">
    <subcellularLocation>
        <location evidence="1">Nucleus</location>
    </subcellularLocation>
</comment>
<gene>
    <name evidence="6" type="ORF">NQ314_000991</name>
</gene>
<dbReference type="PANTHER" id="PTHR19303">
    <property type="entry name" value="TRANSPOSON"/>
    <property type="match status" value="1"/>
</dbReference>
<dbReference type="Pfam" id="PF03184">
    <property type="entry name" value="DDE_1"/>
    <property type="match status" value="1"/>
</dbReference>
<feature type="domain" description="HTH CENPB-type" evidence="5">
    <location>
        <begin position="65"/>
        <end position="140"/>
    </location>
</feature>
<evidence type="ECO:0000313" key="6">
    <source>
        <dbReference type="EMBL" id="KAJ8970866.1"/>
    </source>
</evidence>
<dbReference type="Pfam" id="PF03221">
    <property type="entry name" value="HTH_Tnp_Tc5"/>
    <property type="match status" value="1"/>
</dbReference>
<dbReference type="Pfam" id="PF05225">
    <property type="entry name" value="HTH_psq"/>
    <property type="match status" value="1"/>
</dbReference>
<dbReference type="GO" id="GO:0005634">
    <property type="term" value="C:nucleus"/>
    <property type="evidence" value="ECO:0007669"/>
    <property type="project" value="UniProtKB-SubCell"/>
</dbReference>
<organism evidence="6 7">
    <name type="scientific">Rhamnusium bicolor</name>
    <dbReference type="NCBI Taxonomy" id="1586634"/>
    <lineage>
        <taxon>Eukaryota</taxon>
        <taxon>Metazoa</taxon>
        <taxon>Ecdysozoa</taxon>
        <taxon>Arthropoda</taxon>
        <taxon>Hexapoda</taxon>
        <taxon>Insecta</taxon>
        <taxon>Pterygota</taxon>
        <taxon>Neoptera</taxon>
        <taxon>Endopterygota</taxon>
        <taxon>Coleoptera</taxon>
        <taxon>Polyphaga</taxon>
        <taxon>Cucujiformia</taxon>
        <taxon>Chrysomeloidea</taxon>
        <taxon>Cerambycidae</taxon>
        <taxon>Lepturinae</taxon>
        <taxon>Rhagiini</taxon>
        <taxon>Rhamnusium</taxon>
    </lineage>
</organism>
<dbReference type="Proteomes" id="UP001162156">
    <property type="component" value="Unassembled WGS sequence"/>
</dbReference>
<dbReference type="GO" id="GO:0003677">
    <property type="term" value="F:DNA binding"/>
    <property type="evidence" value="ECO:0007669"/>
    <property type="project" value="UniProtKB-KW"/>
</dbReference>